<keyword evidence="5" id="KW-1185">Reference proteome</keyword>
<keyword evidence="4" id="KW-0418">Kinase</keyword>
<dbReference type="Gene3D" id="3.30.565.10">
    <property type="entry name" value="Histidine kinase-like ATPase, C-terminal domain"/>
    <property type="match status" value="1"/>
</dbReference>
<reference evidence="5" key="1">
    <citation type="submission" date="2017-02" db="EMBL/GenBank/DDBJ databases">
        <authorList>
            <person name="Varghese N."/>
            <person name="Submissions S."/>
        </authorList>
    </citation>
    <scope>NUCLEOTIDE SEQUENCE [LARGE SCALE GENOMIC DNA]</scope>
    <source>
        <strain evidence="5">DSM 22224</strain>
    </source>
</reference>
<dbReference type="PANTHER" id="PTHR34220">
    <property type="entry name" value="SENSOR HISTIDINE KINASE YPDA"/>
    <property type="match status" value="1"/>
</dbReference>
<protein>
    <submittedName>
        <fullName evidence="4">Histidine kinase</fullName>
    </submittedName>
</protein>
<evidence type="ECO:0000259" key="3">
    <source>
        <dbReference type="Pfam" id="PF06580"/>
    </source>
</evidence>
<evidence type="ECO:0000313" key="4">
    <source>
        <dbReference type="EMBL" id="SKA47749.1"/>
    </source>
</evidence>
<keyword evidence="1" id="KW-0175">Coiled coil</keyword>
<accession>A0A1T4U571</accession>
<evidence type="ECO:0000256" key="2">
    <source>
        <dbReference type="SAM" id="Phobius"/>
    </source>
</evidence>
<organism evidence="4 5">
    <name type="scientific">Chitinophaga eiseniae</name>
    <dbReference type="NCBI Taxonomy" id="634771"/>
    <lineage>
        <taxon>Bacteria</taxon>
        <taxon>Pseudomonadati</taxon>
        <taxon>Bacteroidota</taxon>
        <taxon>Chitinophagia</taxon>
        <taxon>Chitinophagales</taxon>
        <taxon>Chitinophagaceae</taxon>
        <taxon>Chitinophaga</taxon>
    </lineage>
</organism>
<evidence type="ECO:0000313" key="5">
    <source>
        <dbReference type="Proteomes" id="UP000190367"/>
    </source>
</evidence>
<feature type="coiled-coil region" evidence="1">
    <location>
        <begin position="434"/>
        <end position="468"/>
    </location>
</feature>
<dbReference type="InterPro" id="IPR036890">
    <property type="entry name" value="HATPase_C_sf"/>
</dbReference>
<keyword evidence="2" id="KW-1133">Transmembrane helix</keyword>
<keyword evidence="2" id="KW-0812">Transmembrane</keyword>
<gene>
    <name evidence="4" type="ORF">SAMN04488128_10936</name>
</gene>
<dbReference type="Pfam" id="PF06580">
    <property type="entry name" value="His_kinase"/>
    <property type="match status" value="1"/>
</dbReference>
<dbReference type="Proteomes" id="UP000190367">
    <property type="component" value="Unassembled WGS sequence"/>
</dbReference>
<dbReference type="RefSeq" id="WP_078673270.1">
    <property type="nucleotide sequence ID" value="NZ_FUWZ01000009.1"/>
</dbReference>
<dbReference type="AlphaFoldDB" id="A0A1T4U571"/>
<keyword evidence="4" id="KW-0808">Transferase</keyword>
<sequence>MIVRGRLKKYGGSILLCILIVGIVRAQGISAVEKSAREGYAKRFTDSTASIRIQLEALHLAEEKKNKADQAICEAYLAMTHRRLLHLKEFTRYAELSHMTADATADKRAKAFAAWAMGSLKSYIDDKSKALDYLLEAYGLFTQLEAYDLCAKTGADISYLFSPGSEEKVKKYADAALAYAMQSGDPENILHARLAVGGYLSDRTASGDRGQWQEAVAFFKETIDLAEKQNAKIISKSNIGIAYINLAVLYLNGPKPTDEQSFLSCLEKASAIGQRYELRNVYRSAIGLRGQFFLEKGEYRIAENLFKTGIAYQQALPYKDNYLLAAFYGCLKELAAREKDYAAYHAYDVPFVRYNQMKYDESTQQMLQNADARFESDKKATRITQLEQENHLQKKNKLLGYGIAAVLLTGLVFMYRSYYYRQRYYQNREDILRQQQANNELRMQLMEKETLENLAEKLSLERRLLQSQMDPHFIFNALGNIQGMILQQDTALAVSYLSKFARLSRRVLEHSRMEKITLEEEIATLKNYIELQQLRLNKSFDYHINCEASVDLQLPPLLIQPFVENAIEHGLKPLTDAKRGLLTIRFNERSDDHILVCTITDNGIGLTESRRRKTDAPHQSLSTKITDERLLLMLKDNPHSRLEVREQPAADGQGTIVTLYIPII</sequence>
<dbReference type="GO" id="GO:0016020">
    <property type="term" value="C:membrane"/>
    <property type="evidence" value="ECO:0007669"/>
    <property type="project" value="InterPro"/>
</dbReference>
<feature type="transmembrane region" description="Helical" evidence="2">
    <location>
        <begin position="398"/>
        <end position="418"/>
    </location>
</feature>
<proteinExistence type="predicted"/>
<dbReference type="Gene3D" id="1.25.40.10">
    <property type="entry name" value="Tetratricopeptide repeat domain"/>
    <property type="match status" value="2"/>
</dbReference>
<feature type="domain" description="Signal transduction histidine kinase internal region" evidence="3">
    <location>
        <begin position="461"/>
        <end position="539"/>
    </location>
</feature>
<dbReference type="InterPro" id="IPR050640">
    <property type="entry name" value="Bact_2-comp_sensor_kinase"/>
</dbReference>
<dbReference type="SUPFAM" id="SSF55874">
    <property type="entry name" value="ATPase domain of HSP90 chaperone/DNA topoisomerase II/histidine kinase"/>
    <property type="match status" value="1"/>
</dbReference>
<keyword evidence="2" id="KW-0472">Membrane</keyword>
<dbReference type="PANTHER" id="PTHR34220:SF7">
    <property type="entry name" value="SENSOR HISTIDINE KINASE YPDA"/>
    <property type="match status" value="1"/>
</dbReference>
<dbReference type="InterPro" id="IPR011990">
    <property type="entry name" value="TPR-like_helical_dom_sf"/>
</dbReference>
<dbReference type="STRING" id="634771.SAMN04488128_10936"/>
<dbReference type="GO" id="GO:0000155">
    <property type="term" value="F:phosphorelay sensor kinase activity"/>
    <property type="evidence" value="ECO:0007669"/>
    <property type="project" value="InterPro"/>
</dbReference>
<dbReference type="InterPro" id="IPR010559">
    <property type="entry name" value="Sig_transdc_His_kin_internal"/>
</dbReference>
<evidence type="ECO:0000256" key="1">
    <source>
        <dbReference type="SAM" id="Coils"/>
    </source>
</evidence>
<dbReference type="OrthoDB" id="9809670at2"/>
<name>A0A1T4U571_9BACT</name>
<dbReference type="EMBL" id="FUWZ01000009">
    <property type="protein sequence ID" value="SKA47749.1"/>
    <property type="molecule type" value="Genomic_DNA"/>
</dbReference>